<evidence type="ECO:0000313" key="1">
    <source>
        <dbReference type="EMBL" id="RNA04088.1"/>
    </source>
</evidence>
<protein>
    <submittedName>
        <fullName evidence="1">Uncharacterized protein</fullName>
    </submittedName>
</protein>
<dbReference type="AlphaFoldDB" id="A0A3M7PZL3"/>
<comment type="caution">
    <text evidence="1">The sequence shown here is derived from an EMBL/GenBank/DDBJ whole genome shotgun (WGS) entry which is preliminary data.</text>
</comment>
<proteinExistence type="predicted"/>
<organism evidence="1 2">
    <name type="scientific">Brachionus plicatilis</name>
    <name type="common">Marine rotifer</name>
    <name type="synonym">Brachionus muelleri</name>
    <dbReference type="NCBI Taxonomy" id="10195"/>
    <lineage>
        <taxon>Eukaryota</taxon>
        <taxon>Metazoa</taxon>
        <taxon>Spiralia</taxon>
        <taxon>Gnathifera</taxon>
        <taxon>Rotifera</taxon>
        <taxon>Eurotatoria</taxon>
        <taxon>Monogononta</taxon>
        <taxon>Pseudotrocha</taxon>
        <taxon>Ploima</taxon>
        <taxon>Brachionidae</taxon>
        <taxon>Brachionus</taxon>
    </lineage>
</organism>
<keyword evidence="2" id="KW-1185">Reference proteome</keyword>
<name>A0A3M7PZL3_BRAPC</name>
<reference evidence="1 2" key="1">
    <citation type="journal article" date="2018" name="Sci. Rep.">
        <title>Genomic signatures of local adaptation to the degree of environmental predictability in rotifers.</title>
        <authorList>
            <person name="Franch-Gras L."/>
            <person name="Hahn C."/>
            <person name="Garcia-Roger E.M."/>
            <person name="Carmona M.J."/>
            <person name="Serra M."/>
            <person name="Gomez A."/>
        </authorList>
    </citation>
    <scope>NUCLEOTIDE SEQUENCE [LARGE SCALE GENOMIC DNA]</scope>
    <source>
        <strain evidence="1">HYR1</strain>
    </source>
</reference>
<sequence>MCLVRIFCFVEEKSTVCISEMKLPTKSITPTTRIVFIEKMFWLFFLLFDMCMCMDSLNFHMDKKANIYYLMDNMCLAKNFPCLLKPTKQI</sequence>
<dbReference type="EMBL" id="REGN01008242">
    <property type="protein sequence ID" value="RNA04088.1"/>
    <property type="molecule type" value="Genomic_DNA"/>
</dbReference>
<accession>A0A3M7PZL3</accession>
<dbReference type="Proteomes" id="UP000276133">
    <property type="component" value="Unassembled WGS sequence"/>
</dbReference>
<gene>
    <name evidence="1" type="ORF">BpHYR1_024456</name>
</gene>
<evidence type="ECO:0000313" key="2">
    <source>
        <dbReference type="Proteomes" id="UP000276133"/>
    </source>
</evidence>